<evidence type="ECO:0000256" key="1">
    <source>
        <dbReference type="ARBA" id="ARBA00004651"/>
    </source>
</evidence>
<keyword evidence="4 8" id="KW-0133">Cell shape</keyword>
<comment type="pathway">
    <text evidence="8">Cell wall biogenesis; peptidoglycan biosynthesis.</text>
</comment>
<reference evidence="10 11" key="1">
    <citation type="submission" date="2015-12" db="EMBL/GenBank/DDBJ databases">
        <title>Draft genome sequnece of Fervidicola ferrireducens strain Y170.</title>
        <authorList>
            <person name="Patel B.K."/>
        </authorList>
    </citation>
    <scope>NUCLEOTIDE SEQUENCE [LARGE SCALE GENOMIC DNA]</scope>
    <source>
        <strain evidence="10 11">Y170</strain>
    </source>
</reference>
<dbReference type="HAMAP" id="MF_02078">
    <property type="entry name" value="MurJ_MviN"/>
    <property type="match status" value="1"/>
</dbReference>
<dbReference type="GO" id="GO:0008360">
    <property type="term" value="P:regulation of cell shape"/>
    <property type="evidence" value="ECO:0007669"/>
    <property type="project" value="UniProtKB-UniRule"/>
</dbReference>
<keyword evidence="7 8" id="KW-0472">Membrane</keyword>
<dbReference type="InParanoid" id="A0A140LCP7"/>
<feature type="transmembrane region" description="Helical" evidence="8">
    <location>
        <begin position="271"/>
        <end position="289"/>
    </location>
</feature>
<feature type="transmembrane region" description="Helical" evidence="8">
    <location>
        <begin position="51"/>
        <end position="70"/>
    </location>
</feature>
<dbReference type="GO" id="GO:0005886">
    <property type="term" value="C:plasma membrane"/>
    <property type="evidence" value="ECO:0007669"/>
    <property type="project" value="UniProtKB-SubCell"/>
</dbReference>
<feature type="transmembrane region" description="Helical" evidence="8">
    <location>
        <begin position="185"/>
        <end position="207"/>
    </location>
</feature>
<feature type="transmembrane region" description="Helical" evidence="8">
    <location>
        <begin position="90"/>
        <end position="108"/>
    </location>
</feature>
<comment type="similarity">
    <text evidence="8 9">Belongs to the MurJ/MviN family.</text>
</comment>
<feature type="transmembrane region" description="Helical" evidence="8">
    <location>
        <begin position="309"/>
        <end position="335"/>
    </location>
</feature>
<feature type="transmembrane region" description="Helical" evidence="8">
    <location>
        <begin position="128"/>
        <end position="148"/>
    </location>
</feature>
<dbReference type="PIRSF" id="PIRSF002869">
    <property type="entry name" value="MviN"/>
    <property type="match status" value="1"/>
</dbReference>
<dbReference type="CDD" id="cd13123">
    <property type="entry name" value="MATE_MurJ_like"/>
    <property type="match status" value="1"/>
</dbReference>
<dbReference type="GO" id="GO:0071555">
    <property type="term" value="P:cell wall organization"/>
    <property type="evidence" value="ECO:0007669"/>
    <property type="project" value="UniProtKB-UniRule"/>
</dbReference>
<feature type="transmembrane region" description="Helical" evidence="8">
    <location>
        <begin position="474"/>
        <end position="498"/>
    </location>
</feature>
<dbReference type="Proteomes" id="UP000070427">
    <property type="component" value="Unassembled WGS sequence"/>
</dbReference>
<keyword evidence="3 8" id="KW-0812">Transmembrane</keyword>
<feature type="transmembrane region" description="Helical" evidence="8">
    <location>
        <begin position="344"/>
        <end position="362"/>
    </location>
</feature>
<feature type="transmembrane region" description="Helical" evidence="8">
    <location>
        <begin position="382"/>
        <end position="400"/>
    </location>
</feature>
<evidence type="ECO:0000313" key="10">
    <source>
        <dbReference type="EMBL" id="KXG78322.1"/>
    </source>
</evidence>
<dbReference type="GO" id="GO:0034204">
    <property type="term" value="P:lipid translocation"/>
    <property type="evidence" value="ECO:0007669"/>
    <property type="project" value="TreeGrafter"/>
</dbReference>
<dbReference type="UniPathway" id="UPA00219"/>
<keyword evidence="11" id="KW-1185">Reference proteome</keyword>
<evidence type="ECO:0000256" key="6">
    <source>
        <dbReference type="ARBA" id="ARBA00022989"/>
    </source>
</evidence>
<dbReference type="PRINTS" id="PR01806">
    <property type="entry name" value="VIRFACTRMVIN"/>
</dbReference>
<protein>
    <recommendedName>
        <fullName evidence="8">Probable lipid II flippase MurJ</fullName>
    </recommendedName>
</protein>
<accession>A0A140LCP7</accession>
<organism evidence="10 11">
    <name type="scientific">Fervidicola ferrireducens</name>
    <dbReference type="NCBI Taxonomy" id="520764"/>
    <lineage>
        <taxon>Bacteria</taxon>
        <taxon>Bacillati</taxon>
        <taxon>Bacillota</taxon>
        <taxon>Clostridia</taxon>
        <taxon>Thermosediminibacterales</taxon>
        <taxon>Thermosediminibacteraceae</taxon>
        <taxon>Fervidicola</taxon>
    </lineage>
</organism>
<sequence>MQDKISYKKAAVVVMVITLLSKITGFLREIVLGSTYGATYITDAYLVSQTIPQVLFATVTAALATTYIPLYSKIKIGQGEEEAVKFTNKVVNAVLVVSLAFTFLGLIFTRPIVSFIAMGFEGETLRLAVSFTRIAFPMVLFIGLSNIFQGFLQSNGEFAIPAFIGIPYNFILIFAMIFLGSARPYGLVIATLLGALSQLLILLFGAAKKGYRFEKIFVLNDPDLIKVASLSVPVMMGTAVQQLNTTIDRMLASSLPEGSISALNFANRLNGFVYGLFSMSISVVIYPLLSRLKAEEDLAGFKDKLVRSLNVIMLIILPITAGALVLSFPIVSLLFERGEFTRRATAMTASALVYYSLGMVFYGARDVLNRAFYSLQDTRTPMVNGMMTVAFNIAMNLILVRQMGHGGLALATSLSAALTTVLLIFNLRKKLGGLGGKKLAGVFAKSALSSAAMGLLVLLLYRNFAGYIESAGKLLSLVALGLMITFGALFYFALIYLLKVEEARWLFSTFNNLMSGIFK</sequence>
<keyword evidence="8 9" id="KW-0813">Transport</keyword>
<feature type="transmembrane region" description="Helical" evidence="8">
    <location>
        <begin position="160"/>
        <end position="179"/>
    </location>
</feature>
<dbReference type="GO" id="GO:0009252">
    <property type="term" value="P:peptidoglycan biosynthetic process"/>
    <property type="evidence" value="ECO:0007669"/>
    <property type="project" value="UniProtKB-UniRule"/>
</dbReference>
<feature type="transmembrane region" description="Helical" evidence="8">
    <location>
        <begin position="12"/>
        <end position="31"/>
    </location>
</feature>
<dbReference type="Pfam" id="PF03023">
    <property type="entry name" value="MurJ"/>
    <property type="match status" value="1"/>
</dbReference>
<keyword evidence="6 8" id="KW-1133">Transmembrane helix</keyword>
<feature type="transmembrane region" description="Helical" evidence="8">
    <location>
        <begin position="407"/>
        <end position="427"/>
    </location>
</feature>
<keyword evidence="8 9" id="KW-0961">Cell wall biogenesis/degradation</keyword>
<evidence type="ECO:0000256" key="8">
    <source>
        <dbReference type="HAMAP-Rule" id="MF_02078"/>
    </source>
</evidence>
<dbReference type="AlphaFoldDB" id="A0A140LCP7"/>
<name>A0A140LCP7_9FIRM</name>
<comment type="caution">
    <text evidence="10">The sequence shown here is derived from an EMBL/GenBank/DDBJ whole genome shotgun (WGS) entry which is preliminary data.</text>
</comment>
<evidence type="ECO:0000256" key="9">
    <source>
        <dbReference type="PIRNR" id="PIRNR002869"/>
    </source>
</evidence>
<dbReference type="PANTHER" id="PTHR47019:SF1">
    <property type="entry name" value="LIPID II FLIPPASE MURJ"/>
    <property type="match status" value="1"/>
</dbReference>
<dbReference type="GO" id="GO:0015648">
    <property type="term" value="F:lipid-linked peptidoglycan transporter activity"/>
    <property type="evidence" value="ECO:0007669"/>
    <property type="project" value="UniProtKB-UniRule"/>
</dbReference>
<dbReference type="InterPro" id="IPR004268">
    <property type="entry name" value="MurJ"/>
</dbReference>
<feature type="transmembrane region" description="Helical" evidence="8">
    <location>
        <begin position="439"/>
        <end position="462"/>
    </location>
</feature>
<evidence type="ECO:0000256" key="7">
    <source>
        <dbReference type="ARBA" id="ARBA00023136"/>
    </source>
</evidence>
<dbReference type="RefSeq" id="WP_066351411.1">
    <property type="nucleotide sequence ID" value="NZ_LOED01000003.1"/>
</dbReference>
<dbReference type="InterPro" id="IPR051050">
    <property type="entry name" value="Lipid_II_flippase_MurJ/MviN"/>
</dbReference>
<comment type="subcellular location">
    <subcellularLocation>
        <location evidence="1 8">Cell membrane</location>
        <topology evidence="1 8">Multi-pass membrane protein</topology>
    </subcellularLocation>
</comment>
<evidence type="ECO:0000256" key="2">
    <source>
        <dbReference type="ARBA" id="ARBA00022475"/>
    </source>
</evidence>
<dbReference type="EMBL" id="LOED01000003">
    <property type="protein sequence ID" value="KXG78322.1"/>
    <property type="molecule type" value="Genomic_DNA"/>
</dbReference>
<dbReference type="NCBIfam" id="TIGR01695">
    <property type="entry name" value="murJ_mviN"/>
    <property type="match status" value="1"/>
</dbReference>
<keyword evidence="5 8" id="KW-0573">Peptidoglycan synthesis</keyword>
<gene>
    <name evidence="10" type="primary">murJ_1</name>
    <name evidence="8" type="synonym">murJ</name>
    <name evidence="10" type="ORF">AN618_03880</name>
</gene>
<comment type="function">
    <text evidence="8 9">Involved in peptidoglycan biosynthesis. Transports lipid-linked peptidoglycan precursors from the inner to the outer leaflet of the cytoplasmic membrane.</text>
</comment>
<keyword evidence="2 8" id="KW-1003">Cell membrane</keyword>
<dbReference type="STRING" id="520764.AN618_03880"/>
<dbReference type="OrthoDB" id="9804143at2"/>
<evidence type="ECO:0000256" key="5">
    <source>
        <dbReference type="ARBA" id="ARBA00022984"/>
    </source>
</evidence>
<evidence type="ECO:0000313" key="11">
    <source>
        <dbReference type="Proteomes" id="UP000070427"/>
    </source>
</evidence>
<dbReference type="PANTHER" id="PTHR47019">
    <property type="entry name" value="LIPID II FLIPPASE MURJ"/>
    <property type="match status" value="1"/>
</dbReference>
<evidence type="ECO:0000256" key="4">
    <source>
        <dbReference type="ARBA" id="ARBA00022960"/>
    </source>
</evidence>
<evidence type="ECO:0000256" key="3">
    <source>
        <dbReference type="ARBA" id="ARBA00022692"/>
    </source>
</evidence>
<proteinExistence type="inferred from homology"/>